<dbReference type="PROSITE" id="PS50297">
    <property type="entry name" value="ANK_REP_REGION"/>
    <property type="match status" value="2"/>
</dbReference>
<organism evidence="4 5">
    <name type="scientific">Clathrospora elynae</name>
    <dbReference type="NCBI Taxonomy" id="706981"/>
    <lineage>
        <taxon>Eukaryota</taxon>
        <taxon>Fungi</taxon>
        <taxon>Dikarya</taxon>
        <taxon>Ascomycota</taxon>
        <taxon>Pezizomycotina</taxon>
        <taxon>Dothideomycetes</taxon>
        <taxon>Pleosporomycetidae</taxon>
        <taxon>Pleosporales</taxon>
        <taxon>Diademaceae</taxon>
        <taxon>Clathrospora</taxon>
    </lineage>
</organism>
<accession>A0A6A5SCL6</accession>
<dbReference type="OrthoDB" id="341259at2759"/>
<name>A0A6A5SCL6_9PLEO</name>
<protein>
    <submittedName>
        <fullName evidence="4">Ankyrin</fullName>
    </submittedName>
</protein>
<feature type="repeat" description="ANK" evidence="3">
    <location>
        <begin position="7"/>
        <end position="39"/>
    </location>
</feature>
<feature type="non-terminal residue" evidence="4">
    <location>
        <position position="1"/>
    </location>
</feature>
<dbReference type="EMBL" id="ML976107">
    <property type="protein sequence ID" value="KAF1938365.1"/>
    <property type="molecule type" value="Genomic_DNA"/>
</dbReference>
<evidence type="ECO:0000256" key="2">
    <source>
        <dbReference type="ARBA" id="ARBA00023043"/>
    </source>
</evidence>
<dbReference type="InterPro" id="IPR036770">
    <property type="entry name" value="Ankyrin_rpt-contain_sf"/>
</dbReference>
<dbReference type="InterPro" id="IPR002110">
    <property type="entry name" value="Ankyrin_rpt"/>
</dbReference>
<dbReference type="SUPFAM" id="SSF48403">
    <property type="entry name" value="Ankyrin repeat"/>
    <property type="match status" value="1"/>
</dbReference>
<dbReference type="AlphaFoldDB" id="A0A6A5SCL6"/>
<dbReference type="PROSITE" id="PS50088">
    <property type="entry name" value="ANK_REPEAT"/>
    <property type="match status" value="2"/>
</dbReference>
<dbReference type="Proteomes" id="UP000800038">
    <property type="component" value="Unassembled WGS sequence"/>
</dbReference>
<evidence type="ECO:0000256" key="1">
    <source>
        <dbReference type="ARBA" id="ARBA00022737"/>
    </source>
</evidence>
<feature type="repeat" description="ANK" evidence="3">
    <location>
        <begin position="77"/>
        <end position="99"/>
    </location>
</feature>
<gene>
    <name evidence="4" type="ORF">EJ02DRAFT_327697</name>
</gene>
<dbReference type="GO" id="GO:0005737">
    <property type="term" value="C:cytoplasm"/>
    <property type="evidence" value="ECO:0007669"/>
    <property type="project" value="TreeGrafter"/>
</dbReference>
<proteinExistence type="predicted"/>
<sequence length="99" mass="10949">ADVRDHLGQTPLMLAAHHGHGRIAKLLLDYPATIDAVNFLGHTALHYATEKSARSIVELLLSHETAKKISIIHDIYSGHYPLHVAAEKGHEMIVKMLID</sequence>
<keyword evidence="5" id="KW-1185">Reference proteome</keyword>
<dbReference type="PANTHER" id="PTHR24198:SF185">
    <property type="entry name" value="ANKYRIN-3"/>
    <property type="match status" value="1"/>
</dbReference>
<keyword evidence="2 3" id="KW-0040">ANK repeat</keyword>
<dbReference type="PANTHER" id="PTHR24198">
    <property type="entry name" value="ANKYRIN REPEAT AND PROTEIN KINASE DOMAIN-CONTAINING PROTEIN"/>
    <property type="match status" value="1"/>
</dbReference>
<reference evidence="4" key="1">
    <citation type="journal article" date="2020" name="Stud. Mycol.">
        <title>101 Dothideomycetes genomes: a test case for predicting lifestyles and emergence of pathogens.</title>
        <authorList>
            <person name="Haridas S."/>
            <person name="Albert R."/>
            <person name="Binder M."/>
            <person name="Bloem J."/>
            <person name="Labutti K."/>
            <person name="Salamov A."/>
            <person name="Andreopoulos B."/>
            <person name="Baker S."/>
            <person name="Barry K."/>
            <person name="Bills G."/>
            <person name="Bluhm B."/>
            <person name="Cannon C."/>
            <person name="Castanera R."/>
            <person name="Culley D."/>
            <person name="Daum C."/>
            <person name="Ezra D."/>
            <person name="Gonzalez J."/>
            <person name="Henrissat B."/>
            <person name="Kuo A."/>
            <person name="Liang C."/>
            <person name="Lipzen A."/>
            <person name="Lutzoni F."/>
            <person name="Magnuson J."/>
            <person name="Mondo S."/>
            <person name="Nolan M."/>
            <person name="Ohm R."/>
            <person name="Pangilinan J."/>
            <person name="Park H.-J."/>
            <person name="Ramirez L."/>
            <person name="Alfaro M."/>
            <person name="Sun H."/>
            <person name="Tritt A."/>
            <person name="Yoshinaga Y."/>
            <person name="Zwiers L.-H."/>
            <person name="Turgeon B."/>
            <person name="Goodwin S."/>
            <person name="Spatafora J."/>
            <person name="Crous P."/>
            <person name="Grigoriev I."/>
        </authorList>
    </citation>
    <scope>NUCLEOTIDE SEQUENCE</scope>
    <source>
        <strain evidence="4">CBS 161.51</strain>
    </source>
</reference>
<evidence type="ECO:0000256" key="3">
    <source>
        <dbReference type="PROSITE-ProRule" id="PRU00023"/>
    </source>
</evidence>
<keyword evidence="1" id="KW-0677">Repeat</keyword>
<dbReference type="Gene3D" id="1.25.40.20">
    <property type="entry name" value="Ankyrin repeat-containing domain"/>
    <property type="match status" value="1"/>
</dbReference>
<dbReference type="Pfam" id="PF00023">
    <property type="entry name" value="Ank"/>
    <property type="match status" value="1"/>
</dbReference>
<evidence type="ECO:0000313" key="4">
    <source>
        <dbReference type="EMBL" id="KAF1938365.1"/>
    </source>
</evidence>
<dbReference type="Pfam" id="PF12796">
    <property type="entry name" value="Ank_2"/>
    <property type="match status" value="1"/>
</dbReference>
<dbReference type="SMART" id="SM00248">
    <property type="entry name" value="ANK"/>
    <property type="match status" value="2"/>
</dbReference>
<feature type="non-terminal residue" evidence="4">
    <location>
        <position position="99"/>
    </location>
</feature>
<evidence type="ECO:0000313" key="5">
    <source>
        <dbReference type="Proteomes" id="UP000800038"/>
    </source>
</evidence>